<comment type="caution">
    <text evidence="2">The sequence shown here is derived from an EMBL/GenBank/DDBJ whole genome shotgun (WGS) entry which is preliminary data.</text>
</comment>
<protein>
    <submittedName>
        <fullName evidence="2">Uncharacterized protein</fullName>
    </submittedName>
</protein>
<organism evidence="2 3">
    <name type="scientific">Crotalaria pallida</name>
    <name type="common">Smooth rattlebox</name>
    <name type="synonym">Crotalaria striata</name>
    <dbReference type="NCBI Taxonomy" id="3830"/>
    <lineage>
        <taxon>Eukaryota</taxon>
        <taxon>Viridiplantae</taxon>
        <taxon>Streptophyta</taxon>
        <taxon>Embryophyta</taxon>
        <taxon>Tracheophyta</taxon>
        <taxon>Spermatophyta</taxon>
        <taxon>Magnoliopsida</taxon>
        <taxon>eudicotyledons</taxon>
        <taxon>Gunneridae</taxon>
        <taxon>Pentapetalae</taxon>
        <taxon>rosids</taxon>
        <taxon>fabids</taxon>
        <taxon>Fabales</taxon>
        <taxon>Fabaceae</taxon>
        <taxon>Papilionoideae</taxon>
        <taxon>50 kb inversion clade</taxon>
        <taxon>genistoids sensu lato</taxon>
        <taxon>core genistoids</taxon>
        <taxon>Crotalarieae</taxon>
        <taxon>Crotalaria</taxon>
    </lineage>
</organism>
<dbReference type="EMBL" id="JAYWIO010000002">
    <property type="protein sequence ID" value="KAK7282371.1"/>
    <property type="molecule type" value="Genomic_DNA"/>
</dbReference>
<evidence type="ECO:0000313" key="2">
    <source>
        <dbReference type="EMBL" id="KAK7282371.1"/>
    </source>
</evidence>
<feature type="compositionally biased region" description="Low complexity" evidence="1">
    <location>
        <begin position="82"/>
        <end position="102"/>
    </location>
</feature>
<proteinExistence type="predicted"/>
<evidence type="ECO:0000313" key="3">
    <source>
        <dbReference type="Proteomes" id="UP001372338"/>
    </source>
</evidence>
<sequence length="287" mass="32035">MVLPETIVNPGHDNSMEEEQDGSTVAVQSFVKETNDTVSDLVGDLPNKESTTLADRAVITMYDPTSKGKNLQRTRICKITKKYSGGKNSQKNGNKNIGSGQKLKASRSSHQANPGKPNTPSNMEPATVVKDQNIHTQTRPRRLEREKENLHQMRTMSKQNHDFLNQMSMEVVLPSDEAINIFHQQALTRNSGSGPSKPPDDAKGRVHVEVDNSNPVVEEDCKMNEVRPRSLVLVKRLVVLLLIPTNALLSATKSIRTTYWTWVSMVVVFLGVELKERGMTEYSRVSD</sequence>
<keyword evidence="3" id="KW-1185">Reference proteome</keyword>
<dbReference type="AlphaFoldDB" id="A0AAN9ILT9"/>
<dbReference type="Proteomes" id="UP001372338">
    <property type="component" value="Unassembled WGS sequence"/>
</dbReference>
<gene>
    <name evidence="2" type="ORF">RIF29_11075</name>
</gene>
<reference evidence="2 3" key="1">
    <citation type="submission" date="2024-01" db="EMBL/GenBank/DDBJ databases">
        <title>The genomes of 5 underutilized Papilionoideae crops provide insights into root nodulation and disease resistanc.</title>
        <authorList>
            <person name="Yuan L."/>
        </authorList>
    </citation>
    <scope>NUCLEOTIDE SEQUENCE [LARGE SCALE GENOMIC DNA]</scope>
    <source>
        <strain evidence="2">ZHUSHIDOU_FW_LH</strain>
        <tissue evidence="2">Leaf</tissue>
    </source>
</reference>
<feature type="region of interest" description="Disordered" evidence="1">
    <location>
        <begin position="81"/>
        <end position="149"/>
    </location>
</feature>
<evidence type="ECO:0000256" key="1">
    <source>
        <dbReference type="SAM" id="MobiDB-lite"/>
    </source>
</evidence>
<accession>A0AAN9ILT9</accession>
<feature type="region of interest" description="Disordered" evidence="1">
    <location>
        <begin position="1"/>
        <end position="22"/>
    </location>
</feature>
<name>A0AAN9ILT9_CROPI</name>
<feature type="compositionally biased region" description="Polar residues" evidence="1">
    <location>
        <begin position="106"/>
        <end position="124"/>
    </location>
</feature>